<dbReference type="GO" id="GO:0046872">
    <property type="term" value="F:metal ion binding"/>
    <property type="evidence" value="ECO:0007669"/>
    <property type="project" value="UniProtKB-KW"/>
</dbReference>
<evidence type="ECO:0000313" key="14">
    <source>
        <dbReference type="EMBL" id="MBU2786869.1"/>
    </source>
</evidence>
<feature type="binding site" evidence="12">
    <location>
        <position position="71"/>
    </location>
    <ligand>
        <name>substrate</name>
    </ligand>
</feature>
<evidence type="ECO:0000256" key="1">
    <source>
        <dbReference type="ARBA" id="ARBA00000898"/>
    </source>
</evidence>
<organism evidence="14 15">
    <name type="scientific">Igneacidithiobacillus copahuensis</name>
    <dbReference type="NCBI Taxonomy" id="2724909"/>
    <lineage>
        <taxon>Bacteria</taxon>
        <taxon>Pseudomonadati</taxon>
        <taxon>Pseudomonadota</taxon>
        <taxon>Acidithiobacillia</taxon>
        <taxon>Acidithiobacillales</taxon>
        <taxon>Acidithiobacillaceae</taxon>
        <taxon>Igneacidithiobacillus</taxon>
    </lineage>
</organism>
<evidence type="ECO:0000256" key="10">
    <source>
        <dbReference type="ARBA" id="ARBA00022985"/>
    </source>
</evidence>
<dbReference type="FunFam" id="3.40.50.1000:FF:000029">
    <property type="entry name" value="3-deoxy-D-manno-octulosonate 8-phosphate phosphatase KdsC"/>
    <property type="match status" value="1"/>
</dbReference>
<evidence type="ECO:0000256" key="3">
    <source>
        <dbReference type="ARBA" id="ARBA00005893"/>
    </source>
</evidence>
<comment type="cofactor">
    <cofactor evidence="2 13">
        <name>Mg(2+)</name>
        <dbReference type="ChEBI" id="CHEBI:18420"/>
    </cofactor>
</comment>
<dbReference type="SFLD" id="SFLDG01136">
    <property type="entry name" value="C1.6:_Phosphoserine_Phosphatas"/>
    <property type="match status" value="1"/>
</dbReference>
<sequence>MTDCSERCARIRLLVLDVDGVLTDGRLLFDAEGRESKSFHVRDGHGIRLLQDCGIEVALITARYSQALAHRARDLGIQRVYQGSVDKIVAYTELLFATQRREEEVAYMGDDLIDLGILGRVGLAAAPADAHPEVLARAHWIAQRPGGMGAVRELSEEILRVQGHWGGIMARALGQV</sequence>
<dbReference type="NCBIfam" id="TIGR01670">
    <property type="entry name" value="KdsC-phosphatas"/>
    <property type="match status" value="1"/>
</dbReference>
<feature type="binding site" evidence="12">
    <location>
        <position position="48"/>
    </location>
    <ligand>
        <name>substrate</name>
    </ligand>
</feature>
<evidence type="ECO:0000256" key="13">
    <source>
        <dbReference type="PIRSR" id="PIRSR006118-2"/>
    </source>
</evidence>
<dbReference type="SFLD" id="SFLDG01138">
    <property type="entry name" value="C1.6.2:_Deoxy-d-mannose-octulo"/>
    <property type="match status" value="1"/>
</dbReference>
<dbReference type="EC" id="3.1.3.45" evidence="5"/>
<comment type="subunit">
    <text evidence="4">Homotetramer.</text>
</comment>
<evidence type="ECO:0000256" key="12">
    <source>
        <dbReference type="PIRSR" id="PIRSR006118-1"/>
    </source>
</evidence>
<dbReference type="InterPro" id="IPR050793">
    <property type="entry name" value="CMP-NeuNAc_synthase"/>
</dbReference>
<dbReference type="GO" id="GO:0019143">
    <property type="term" value="F:3-deoxy-manno-octulosonate-8-phosphatase activity"/>
    <property type="evidence" value="ECO:0007669"/>
    <property type="project" value="UniProtKB-EC"/>
</dbReference>
<evidence type="ECO:0000256" key="8">
    <source>
        <dbReference type="ARBA" id="ARBA00022801"/>
    </source>
</evidence>
<comment type="catalytic activity">
    <reaction evidence="1">
        <text>3-deoxy-alpha-D-manno-2-octulosonate-8-phosphate + H2O = 3-deoxy-alpha-D-manno-oct-2-ulosonate + phosphate</text>
        <dbReference type="Rhea" id="RHEA:11500"/>
        <dbReference type="ChEBI" id="CHEBI:15377"/>
        <dbReference type="ChEBI" id="CHEBI:43474"/>
        <dbReference type="ChEBI" id="CHEBI:85985"/>
        <dbReference type="ChEBI" id="CHEBI:85986"/>
        <dbReference type="EC" id="3.1.3.45"/>
    </reaction>
</comment>
<keyword evidence="8 14" id="KW-0378">Hydrolase</keyword>
<keyword evidence="7 13" id="KW-0479">Metal-binding</keyword>
<feature type="binding site" evidence="13">
    <location>
        <position position="110"/>
    </location>
    <ligand>
        <name>Mg(2+)</name>
        <dbReference type="ChEBI" id="CHEBI:18420"/>
    </ligand>
</feature>
<dbReference type="GO" id="GO:0008781">
    <property type="term" value="F:N-acylneuraminate cytidylyltransferase activity"/>
    <property type="evidence" value="ECO:0007669"/>
    <property type="project" value="TreeGrafter"/>
</dbReference>
<evidence type="ECO:0000256" key="4">
    <source>
        <dbReference type="ARBA" id="ARBA00011881"/>
    </source>
</evidence>
<keyword evidence="10" id="KW-0448">Lipopolysaccharide biosynthesis</keyword>
<comment type="similarity">
    <text evidence="3">Belongs to the KdsC family.</text>
</comment>
<dbReference type="AlphaFoldDB" id="A0AAE2YMK0"/>
<gene>
    <name evidence="14" type="ORF">HFQ13_01345</name>
</gene>
<reference evidence="14" key="1">
    <citation type="journal article" date="2021" name="ISME J.">
        <title>Genomic evolution of the class Acidithiobacillia: deep-branching Proteobacteria living in extreme acidic conditions.</title>
        <authorList>
            <person name="Moya-Beltran A."/>
            <person name="Beard S."/>
            <person name="Rojas-Villalobos C."/>
            <person name="Issotta F."/>
            <person name="Gallardo Y."/>
            <person name="Ulloa R."/>
            <person name="Giaveno A."/>
            <person name="Degli Esposti M."/>
            <person name="Johnson D.B."/>
            <person name="Quatrini R."/>
        </authorList>
    </citation>
    <scope>NUCLEOTIDE SEQUENCE</scope>
    <source>
        <strain evidence="14">VAN18-1</strain>
    </source>
</reference>
<dbReference type="SFLD" id="SFLDS00003">
    <property type="entry name" value="Haloacid_Dehalogenase"/>
    <property type="match status" value="1"/>
</dbReference>
<evidence type="ECO:0000256" key="7">
    <source>
        <dbReference type="ARBA" id="ARBA00022723"/>
    </source>
</evidence>
<proteinExistence type="inferred from homology"/>
<accession>A0AAE2YMK0</accession>
<dbReference type="GO" id="GO:0009103">
    <property type="term" value="P:lipopolysaccharide biosynthetic process"/>
    <property type="evidence" value="ECO:0007669"/>
    <property type="project" value="UniProtKB-KW"/>
</dbReference>
<dbReference type="PIRSF" id="PIRSF006118">
    <property type="entry name" value="KDO8-P_Ptase"/>
    <property type="match status" value="1"/>
</dbReference>
<feature type="binding site" evidence="12">
    <location>
        <position position="19"/>
    </location>
    <ligand>
        <name>substrate</name>
    </ligand>
</feature>
<dbReference type="Pfam" id="PF08282">
    <property type="entry name" value="Hydrolase_3"/>
    <property type="match status" value="1"/>
</dbReference>
<protein>
    <recommendedName>
        <fullName evidence="6">3-deoxy-D-manno-octulosonate 8-phosphate phosphatase KdsC</fullName>
        <ecNumber evidence="5">3.1.3.45</ecNumber>
    </recommendedName>
    <alternativeName>
        <fullName evidence="11">KDO 8-P phosphatase</fullName>
    </alternativeName>
</protein>
<dbReference type="InterPro" id="IPR023214">
    <property type="entry name" value="HAD_sf"/>
</dbReference>
<dbReference type="InterPro" id="IPR036412">
    <property type="entry name" value="HAD-like_sf"/>
</dbReference>
<feature type="binding site" evidence="13">
    <location>
        <position position="17"/>
    </location>
    <ligand>
        <name>Mg(2+)</name>
        <dbReference type="ChEBI" id="CHEBI:18420"/>
    </ligand>
</feature>
<evidence type="ECO:0000256" key="9">
    <source>
        <dbReference type="ARBA" id="ARBA00022842"/>
    </source>
</evidence>
<evidence type="ECO:0000256" key="2">
    <source>
        <dbReference type="ARBA" id="ARBA00001946"/>
    </source>
</evidence>
<keyword evidence="9 13" id="KW-0460">Magnesium</keyword>
<evidence type="ECO:0000256" key="6">
    <source>
        <dbReference type="ARBA" id="ARBA00020092"/>
    </source>
</evidence>
<name>A0AAE2YMK0_9PROT</name>
<evidence type="ECO:0000256" key="5">
    <source>
        <dbReference type="ARBA" id="ARBA00013066"/>
    </source>
</evidence>
<feature type="binding site" evidence="12">
    <location>
        <position position="63"/>
    </location>
    <ligand>
        <name>substrate</name>
    </ligand>
</feature>
<feature type="binding site" evidence="12">
    <location>
        <position position="87"/>
    </location>
    <ligand>
        <name>substrate</name>
    </ligand>
</feature>
<keyword evidence="15" id="KW-1185">Reference proteome</keyword>
<evidence type="ECO:0000256" key="11">
    <source>
        <dbReference type="ARBA" id="ARBA00031051"/>
    </source>
</evidence>
<comment type="caution">
    <text evidence="14">The sequence shown here is derived from an EMBL/GenBank/DDBJ whole genome shotgun (WGS) entry which is preliminary data.</text>
</comment>
<evidence type="ECO:0000313" key="15">
    <source>
        <dbReference type="Proteomes" id="UP001197378"/>
    </source>
</evidence>
<dbReference type="Gene3D" id="3.40.50.1000">
    <property type="entry name" value="HAD superfamily/HAD-like"/>
    <property type="match status" value="1"/>
</dbReference>
<dbReference type="SUPFAM" id="SSF56784">
    <property type="entry name" value="HAD-like"/>
    <property type="match status" value="1"/>
</dbReference>
<dbReference type="CDD" id="cd01630">
    <property type="entry name" value="HAD_KDO-like"/>
    <property type="match status" value="1"/>
</dbReference>
<dbReference type="Proteomes" id="UP001197378">
    <property type="component" value="Unassembled WGS sequence"/>
</dbReference>
<dbReference type="InterPro" id="IPR010023">
    <property type="entry name" value="KdsC_fam"/>
</dbReference>
<dbReference type="RefSeq" id="WP_215871522.1">
    <property type="nucleotide sequence ID" value="NZ_JAAXYO010000028.1"/>
</dbReference>
<dbReference type="PANTHER" id="PTHR21485:SF6">
    <property type="entry name" value="N-ACYLNEURAMINATE CYTIDYLYLTRANSFERASE-RELATED"/>
    <property type="match status" value="1"/>
</dbReference>
<dbReference type="PANTHER" id="PTHR21485">
    <property type="entry name" value="HAD SUPERFAMILY MEMBERS CMAS AND KDSC"/>
    <property type="match status" value="1"/>
</dbReference>
<dbReference type="EMBL" id="JAAXYO010000028">
    <property type="protein sequence ID" value="MBU2786869.1"/>
    <property type="molecule type" value="Genomic_DNA"/>
</dbReference>